<proteinExistence type="predicted"/>
<dbReference type="InterPro" id="IPR019271">
    <property type="entry name" value="DUF2284_metal-binding"/>
</dbReference>
<dbReference type="Pfam" id="PF10050">
    <property type="entry name" value="DUF2284"/>
    <property type="match status" value="2"/>
</dbReference>
<protein>
    <submittedName>
        <fullName evidence="1">DUF2284 domain-containing protein</fullName>
    </submittedName>
</protein>
<accession>A0ABV1JE86</accession>
<dbReference type="EMBL" id="JBBNOP010000008">
    <property type="protein sequence ID" value="MEQ3363379.1"/>
    <property type="molecule type" value="Genomic_DNA"/>
</dbReference>
<name>A0ABV1JE86_9ACTN</name>
<reference evidence="1 2" key="1">
    <citation type="submission" date="2024-04" db="EMBL/GenBank/DDBJ databases">
        <title>Human intestinal bacterial collection.</title>
        <authorList>
            <person name="Pauvert C."/>
            <person name="Hitch T.C.A."/>
            <person name="Clavel T."/>
        </authorList>
    </citation>
    <scope>NUCLEOTIDE SEQUENCE [LARGE SCALE GENOMIC DNA]</scope>
    <source>
        <strain evidence="1 2">CLA-KB-H42</strain>
    </source>
</reference>
<comment type="caution">
    <text evidence="1">The sequence shown here is derived from an EMBL/GenBank/DDBJ whole genome shotgun (WGS) entry which is preliminary data.</text>
</comment>
<dbReference type="Proteomes" id="UP001487305">
    <property type="component" value="Unassembled WGS sequence"/>
</dbReference>
<gene>
    <name evidence="1" type="ORF">AAA083_10375</name>
</gene>
<dbReference type="RefSeq" id="WP_349227636.1">
    <property type="nucleotide sequence ID" value="NZ_JBBNOP010000008.1"/>
</dbReference>
<keyword evidence="2" id="KW-1185">Reference proteome</keyword>
<evidence type="ECO:0000313" key="1">
    <source>
        <dbReference type="EMBL" id="MEQ3363379.1"/>
    </source>
</evidence>
<organism evidence="1 2">
    <name type="scientific">Raoultibacter massiliensis</name>
    <dbReference type="NCBI Taxonomy" id="1852371"/>
    <lineage>
        <taxon>Bacteria</taxon>
        <taxon>Bacillati</taxon>
        <taxon>Actinomycetota</taxon>
        <taxon>Coriobacteriia</taxon>
        <taxon>Eggerthellales</taxon>
        <taxon>Eggerthellaceae</taxon>
        <taxon>Raoultibacter</taxon>
    </lineage>
</organism>
<evidence type="ECO:0000313" key="2">
    <source>
        <dbReference type="Proteomes" id="UP001487305"/>
    </source>
</evidence>
<sequence length="213" mass="22740">MDGVENREPFLENSETESSDALMELAREAGFEAVGATAASRLSVKPEVRDMCAADRCRAYDRSWVCPPACGSLDAFAEAIASKETALVVQTVATLEDEFDIEGMQEAEALHKRRFAQFARNACDILGAPLEKGAAFGSADGRKREEGALLFLAAGGCTVCPSCTYPDAACRFPDKAFVSVEAAGLVVSEVCESANIPYYHGKGTIAYTSCVLR</sequence>